<dbReference type="GO" id="GO:0003677">
    <property type="term" value="F:DNA binding"/>
    <property type="evidence" value="ECO:0007669"/>
    <property type="project" value="UniProtKB-KW"/>
</dbReference>
<evidence type="ECO:0000256" key="1">
    <source>
        <dbReference type="ARBA" id="ARBA00023125"/>
    </source>
</evidence>
<keyword evidence="2" id="KW-0539">Nucleus</keyword>
<evidence type="ECO:0000313" key="4">
    <source>
        <dbReference type="EMBL" id="RXH82478.1"/>
    </source>
</evidence>
<evidence type="ECO:0000313" key="5">
    <source>
        <dbReference type="Proteomes" id="UP000290289"/>
    </source>
</evidence>
<gene>
    <name evidence="4" type="ORF">DVH24_036819</name>
</gene>
<dbReference type="Proteomes" id="UP000290289">
    <property type="component" value="Chromosome 12"/>
</dbReference>
<dbReference type="GO" id="GO:0005681">
    <property type="term" value="C:spliceosomal complex"/>
    <property type="evidence" value="ECO:0007669"/>
    <property type="project" value="TreeGrafter"/>
</dbReference>
<dbReference type="GO" id="GO:0000974">
    <property type="term" value="C:Prp19 complex"/>
    <property type="evidence" value="ECO:0007669"/>
    <property type="project" value="InterPro"/>
</dbReference>
<dbReference type="PANTHER" id="PTHR45885:SF1">
    <property type="entry name" value="CELL DIVISION CYCLE 5-LIKE PROTEIN"/>
    <property type="match status" value="1"/>
</dbReference>
<dbReference type="PANTHER" id="PTHR45885">
    <property type="entry name" value="CELL DIVISION CYCLE 5-LIKE PROTEIN"/>
    <property type="match status" value="1"/>
</dbReference>
<evidence type="ECO:0000256" key="3">
    <source>
        <dbReference type="SAM" id="MobiDB-lite"/>
    </source>
</evidence>
<dbReference type="InterPro" id="IPR047242">
    <property type="entry name" value="CDC5L/Cef1"/>
</dbReference>
<keyword evidence="5" id="KW-1185">Reference proteome</keyword>
<dbReference type="STRING" id="3750.A0A498IFX2"/>
<dbReference type="AlphaFoldDB" id="A0A498IFX2"/>
<organism evidence="4 5">
    <name type="scientific">Malus domestica</name>
    <name type="common">Apple</name>
    <name type="synonym">Pyrus malus</name>
    <dbReference type="NCBI Taxonomy" id="3750"/>
    <lineage>
        <taxon>Eukaryota</taxon>
        <taxon>Viridiplantae</taxon>
        <taxon>Streptophyta</taxon>
        <taxon>Embryophyta</taxon>
        <taxon>Tracheophyta</taxon>
        <taxon>Spermatophyta</taxon>
        <taxon>Magnoliopsida</taxon>
        <taxon>eudicotyledons</taxon>
        <taxon>Gunneridae</taxon>
        <taxon>Pentapetalae</taxon>
        <taxon>rosids</taxon>
        <taxon>fabids</taxon>
        <taxon>Rosales</taxon>
        <taxon>Rosaceae</taxon>
        <taxon>Amygdaloideae</taxon>
        <taxon>Maleae</taxon>
        <taxon>Malus</taxon>
    </lineage>
</organism>
<comment type="caution">
    <text evidence="4">The sequence shown here is derived from an EMBL/GenBank/DDBJ whole genome shotgun (WGS) entry which is preliminary data.</text>
</comment>
<proteinExistence type="predicted"/>
<reference evidence="4 5" key="1">
    <citation type="submission" date="2018-10" db="EMBL/GenBank/DDBJ databases">
        <title>A high-quality apple genome assembly.</title>
        <authorList>
            <person name="Hu J."/>
        </authorList>
    </citation>
    <scope>NUCLEOTIDE SEQUENCE [LARGE SCALE GENOMIC DNA]</scope>
    <source>
        <strain evidence="5">cv. HFTH1</strain>
        <tissue evidence="4">Young leaf</tissue>
    </source>
</reference>
<evidence type="ECO:0000256" key="2">
    <source>
        <dbReference type="ARBA" id="ARBA00023242"/>
    </source>
</evidence>
<protein>
    <submittedName>
        <fullName evidence="4">Uncharacterized protein</fullName>
    </submittedName>
</protein>
<sequence length="127" mass="14308">MVKVELFSLLEHDNAKYLLTEKVDKRKKDGPKRSANGPSTSVPVIGDFDEDELKNTSMSNDYIVPCFYDPREDAEILRVAMGHENESPDEFFVAHKTCLNDLMYFPTRGTYGLSSVAGNMEACSFTE</sequence>
<dbReference type="EMBL" id="RDQH01000338">
    <property type="protein sequence ID" value="RXH82478.1"/>
    <property type="molecule type" value="Genomic_DNA"/>
</dbReference>
<name>A0A498IFX2_MALDO</name>
<dbReference type="GO" id="GO:0000398">
    <property type="term" value="P:mRNA splicing, via spliceosome"/>
    <property type="evidence" value="ECO:0007669"/>
    <property type="project" value="InterPro"/>
</dbReference>
<keyword evidence="1" id="KW-0238">DNA-binding</keyword>
<accession>A0A498IFX2</accession>
<feature type="region of interest" description="Disordered" evidence="3">
    <location>
        <begin position="21"/>
        <end position="47"/>
    </location>
</feature>